<dbReference type="EMBL" id="CM026422">
    <property type="protein sequence ID" value="KAG0586381.1"/>
    <property type="molecule type" value="Genomic_DNA"/>
</dbReference>
<proteinExistence type="inferred from homology"/>
<dbReference type="InterPro" id="IPR026581">
    <property type="entry name" value="TCP10L/CENPJ"/>
</dbReference>
<feature type="compositionally biased region" description="Low complexity" evidence="3">
    <location>
        <begin position="35"/>
        <end position="45"/>
    </location>
</feature>
<reference evidence="4" key="1">
    <citation type="submission" date="2020-06" db="EMBL/GenBank/DDBJ databases">
        <title>WGS assembly of Ceratodon purpureus strain R40.</title>
        <authorList>
            <person name="Carey S.B."/>
            <person name="Jenkins J."/>
            <person name="Shu S."/>
            <person name="Lovell J.T."/>
            <person name="Sreedasyam A."/>
            <person name="Maumus F."/>
            <person name="Tiley G.P."/>
            <person name="Fernandez-Pozo N."/>
            <person name="Barry K."/>
            <person name="Chen C."/>
            <person name="Wang M."/>
            <person name="Lipzen A."/>
            <person name="Daum C."/>
            <person name="Saski C.A."/>
            <person name="Payton A.C."/>
            <person name="Mcbreen J.C."/>
            <person name="Conrad R.E."/>
            <person name="Kollar L.M."/>
            <person name="Olsson S."/>
            <person name="Huttunen S."/>
            <person name="Landis J.B."/>
            <person name="Wickett N.J."/>
            <person name="Johnson M.G."/>
            <person name="Rensing S.A."/>
            <person name="Grimwood J."/>
            <person name="Schmutz J."/>
            <person name="Mcdaniel S.F."/>
        </authorList>
    </citation>
    <scope>NUCLEOTIDE SEQUENCE</scope>
    <source>
        <strain evidence="4">R40</strain>
    </source>
</reference>
<protein>
    <submittedName>
        <fullName evidence="4">Uncharacterized protein</fullName>
    </submittedName>
</protein>
<sequence length="393" mass="44147">MEAKRLQEYAGKQAGDTNQLKLISGFDDDDDWSDDSASAVSAAGAKDQELNRCTSEAAQATDMEVSPLVRSIFENRKKLILDASQKAALRKDHVGGGSQLQCKHGPQREQNSEYEKMLQKKVQALDEEVAIFKKESKRLKNLSKEHADGLTKLAREKAEWEEQKKSQMQAFQAQQEEQIEKLKKEKQLLDHRSAALNSLPAAQRKDVEELKETLARQQEEHRGKELRLRLTINRLRAMNEDLTRQVLEMQDEIRRYETCLLSALDGRENSAPFSKRPCGEADHRHACATPPPEPARGIRRTVVKTTKQCSMVENSCTTPATSSADAGAGSEQQSHCRSESISTPRLLSEQAKTLSDLFSRPWSAAGCVAKCVAKEDCASMSRHLMGHRFADWR</sequence>
<feature type="region of interest" description="Disordered" evidence="3">
    <location>
        <begin position="25"/>
        <end position="45"/>
    </location>
</feature>
<comment type="similarity">
    <text evidence="1">Belongs to the TCP10 family.</text>
</comment>
<accession>A0A8T0IUI3</accession>
<dbReference type="AlphaFoldDB" id="A0A8T0IUI3"/>
<keyword evidence="5" id="KW-1185">Reference proteome</keyword>
<name>A0A8T0IUI3_CERPU</name>
<feature type="coiled-coil region" evidence="2">
    <location>
        <begin position="115"/>
        <end position="259"/>
    </location>
</feature>
<dbReference type="PANTHER" id="PTHR10331">
    <property type="entry name" value="T COMPLEX PROTEIN 10"/>
    <property type="match status" value="1"/>
</dbReference>
<gene>
    <name evidence="4" type="ORF">KC19_2G086400</name>
</gene>
<organism evidence="4 5">
    <name type="scientific">Ceratodon purpureus</name>
    <name type="common">Fire moss</name>
    <name type="synonym">Dicranum purpureum</name>
    <dbReference type="NCBI Taxonomy" id="3225"/>
    <lineage>
        <taxon>Eukaryota</taxon>
        <taxon>Viridiplantae</taxon>
        <taxon>Streptophyta</taxon>
        <taxon>Embryophyta</taxon>
        <taxon>Bryophyta</taxon>
        <taxon>Bryophytina</taxon>
        <taxon>Bryopsida</taxon>
        <taxon>Dicranidae</taxon>
        <taxon>Pseudoditrichales</taxon>
        <taxon>Ditrichaceae</taxon>
        <taxon>Ceratodon</taxon>
    </lineage>
</organism>
<keyword evidence="2" id="KW-0175">Coiled coil</keyword>
<dbReference type="Proteomes" id="UP000822688">
    <property type="component" value="Chromosome 2"/>
</dbReference>
<evidence type="ECO:0000313" key="5">
    <source>
        <dbReference type="Proteomes" id="UP000822688"/>
    </source>
</evidence>
<evidence type="ECO:0000313" key="4">
    <source>
        <dbReference type="EMBL" id="KAG0586381.1"/>
    </source>
</evidence>
<feature type="region of interest" description="Disordered" evidence="3">
    <location>
        <begin position="315"/>
        <end position="342"/>
    </location>
</feature>
<comment type="caution">
    <text evidence="4">The sequence shown here is derived from an EMBL/GenBank/DDBJ whole genome shotgun (WGS) entry which is preliminary data.</text>
</comment>
<dbReference type="PANTHER" id="PTHR10331:SF6">
    <property type="entry name" value="SPINDLE ASSEMBLY ABNORMAL 4"/>
    <property type="match status" value="1"/>
</dbReference>
<evidence type="ECO:0000256" key="3">
    <source>
        <dbReference type="SAM" id="MobiDB-lite"/>
    </source>
</evidence>
<evidence type="ECO:0000256" key="1">
    <source>
        <dbReference type="ARBA" id="ARBA00005627"/>
    </source>
</evidence>
<evidence type="ECO:0000256" key="2">
    <source>
        <dbReference type="SAM" id="Coils"/>
    </source>
</evidence>